<gene>
    <name evidence="7" type="ORF">ILP92_05970</name>
</gene>
<dbReference type="Pfam" id="PF01594">
    <property type="entry name" value="AI-2E_transport"/>
    <property type="match status" value="1"/>
</dbReference>
<comment type="caution">
    <text evidence="7">The sequence shown here is derived from an EMBL/GenBank/DDBJ whole genome shotgun (WGS) entry which is preliminary data.</text>
</comment>
<organism evidence="7 8">
    <name type="scientific">Palleronia pontilimi</name>
    <dbReference type="NCBI Taxonomy" id="1964209"/>
    <lineage>
        <taxon>Bacteria</taxon>
        <taxon>Pseudomonadati</taxon>
        <taxon>Pseudomonadota</taxon>
        <taxon>Alphaproteobacteria</taxon>
        <taxon>Rhodobacterales</taxon>
        <taxon>Roseobacteraceae</taxon>
        <taxon>Palleronia</taxon>
    </lineage>
</organism>
<feature type="transmembrane region" description="Helical" evidence="6">
    <location>
        <begin position="12"/>
        <end position="43"/>
    </location>
</feature>
<dbReference type="GO" id="GO:0055085">
    <property type="term" value="P:transmembrane transport"/>
    <property type="evidence" value="ECO:0007669"/>
    <property type="project" value="TreeGrafter"/>
</dbReference>
<comment type="similarity">
    <text evidence="2">Belongs to the autoinducer-2 exporter (AI-2E) (TC 2.A.86) family.</text>
</comment>
<proteinExistence type="inferred from homology"/>
<name>A0A934M994_9RHOB</name>
<sequence length="370" mass="40265">MALTVRDQLKYWGIALIVFLFLLWWLGDVILPFVLGAAVSYLLDPIADWFERLGLSRVASVAIMTVIGLILFVALILLVIPTLVTQAASLSDRIAAIFEAAPMNIARFQEWLATNYPALTDRLPNAGDLEKTLNDVITSLSGAIRERSGTLLEGLLASFSGVVNALILFVIVPVVAFYLLLDWDNMVARIDQLLPREHQPTIRRLARDMDNTLASFIRGQGTVCLILGIYYALALALVGLQFGFVVGAIAGFLTFIPYVGALVGGLLAIGLALFQFWGDWIWIIAVWAIFQSGQFIEGNILTPKLVGDSVGLHPVWLLFALSAFGAIFGFVGLLVAVPVAAILGVLARFGVEQYTQSALYRGAEPDNDPE</sequence>
<keyword evidence="8" id="KW-1185">Reference proteome</keyword>
<accession>A0A934M994</accession>
<feature type="transmembrane region" description="Helical" evidence="6">
    <location>
        <begin position="155"/>
        <end position="181"/>
    </location>
</feature>
<keyword evidence="5 6" id="KW-0472">Membrane</keyword>
<dbReference type="InterPro" id="IPR002549">
    <property type="entry name" value="AI-2E-like"/>
</dbReference>
<dbReference type="PANTHER" id="PTHR21716">
    <property type="entry name" value="TRANSMEMBRANE PROTEIN"/>
    <property type="match status" value="1"/>
</dbReference>
<dbReference type="EMBL" id="JAEKPD010000005">
    <property type="protein sequence ID" value="MBJ3762287.1"/>
    <property type="molecule type" value="Genomic_DNA"/>
</dbReference>
<dbReference type="PANTHER" id="PTHR21716:SF64">
    <property type="entry name" value="AI-2 TRANSPORT PROTEIN TQSA"/>
    <property type="match status" value="1"/>
</dbReference>
<evidence type="ECO:0000313" key="8">
    <source>
        <dbReference type="Proteomes" id="UP000642488"/>
    </source>
</evidence>
<evidence type="ECO:0000256" key="4">
    <source>
        <dbReference type="ARBA" id="ARBA00022989"/>
    </source>
</evidence>
<protein>
    <submittedName>
        <fullName evidence="7">AI-2E family transporter</fullName>
    </submittedName>
</protein>
<dbReference type="Proteomes" id="UP000642488">
    <property type="component" value="Unassembled WGS sequence"/>
</dbReference>
<keyword evidence="3 6" id="KW-0812">Transmembrane</keyword>
<comment type="subcellular location">
    <subcellularLocation>
        <location evidence="1">Membrane</location>
        <topology evidence="1">Multi-pass membrane protein</topology>
    </subcellularLocation>
</comment>
<evidence type="ECO:0000256" key="3">
    <source>
        <dbReference type="ARBA" id="ARBA00022692"/>
    </source>
</evidence>
<feature type="transmembrane region" description="Helical" evidence="6">
    <location>
        <begin position="255"/>
        <end position="273"/>
    </location>
</feature>
<dbReference type="GO" id="GO:0016020">
    <property type="term" value="C:membrane"/>
    <property type="evidence" value="ECO:0007669"/>
    <property type="project" value="UniProtKB-SubCell"/>
</dbReference>
<feature type="transmembrane region" description="Helical" evidence="6">
    <location>
        <begin position="55"/>
        <end position="80"/>
    </location>
</feature>
<feature type="transmembrane region" description="Helical" evidence="6">
    <location>
        <begin position="223"/>
        <end position="249"/>
    </location>
</feature>
<evidence type="ECO:0000256" key="2">
    <source>
        <dbReference type="ARBA" id="ARBA00009773"/>
    </source>
</evidence>
<dbReference type="RefSeq" id="WP_198915517.1">
    <property type="nucleotide sequence ID" value="NZ_JAEKPD010000005.1"/>
</dbReference>
<evidence type="ECO:0000313" key="7">
    <source>
        <dbReference type="EMBL" id="MBJ3762287.1"/>
    </source>
</evidence>
<keyword evidence="4 6" id="KW-1133">Transmembrane helix</keyword>
<evidence type="ECO:0000256" key="6">
    <source>
        <dbReference type="SAM" id="Phobius"/>
    </source>
</evidence>
<evidence type="ECO:0000256" key="5">
    <source>
        <dbReference type="ARBA" id="ARBA00023136"/>
    </source>
</evidence>
<feature type="transmembrane region" description="Helical" evidence="6">
    <location>
        <begin position="316"/>
        <end position="346"/>
    </location>
</feature>
<feature type="transmembrane region" description="Helical" evidence="6">
    <location>
        <begin position="280"/>
        <end position="296"/>
    </location>
</feature>
<evidence type="ECO:0000256" key="1">
    <source>
        <dbReference type="ARBA" id="ARBA00004141"/>
    </source>
</evidence>
<dbReference type="AlphaFoldDB" id="A0A934M994"/>
<reference evidence="7" key="1">
    <citation type="submission" date="2020-12" db="EMBL/GenBank/DDBJ databases">
        <title>Bacterial taxonomy.</title>
        <authorList>
            <person name="Pan X."/>
        </authorList>
    </citation>
    <scope>NUCLEOTIDE SEQUENCE</scope>
    <source>
        <strain evidence="7">KCTC 52957</strain>
    </source>
</reference>